<feature type="transmembrane region" description="Helical" evidence="1">
    <location>
        <begin position="12"/>
        <end position="33"/>
    </location>
</feature>
<accession>A0ABN0RE82</accession>
<comment type="caution">
    <text evidence="2">The sequence shown here is derived from an EMBL/GenBank/DDBJ whole genome shotgun (WGS) entry which is preliminary data.</text>
</comment>
<feature type="transmembrane region" description="Helical" evidence="1">
    <location>
        <begin position="39"/>
        <end position="56"/>
    </location>
</feature>
<proteinExistence type="predicted"/>
<dbReference type="RefSeq" id="WP_206538325.1">
    <property type="nucleotide sequence ID" value="NZ_AODF01000020.1"/>
</dbReference>
<feature type="transmembrane region" description="Helical" evidence="1">
    <location>
        <begin position="196"/>
        <end position="213"/>
    </location>
</feature>
<feature type="transmembrane region" description="Helical" evidence="1">
    <location>
        <begin position="219"/>
        <end position="235"/>
    </location>
</feature>
<feature type="transmembrane region" description="Helical" evidence="1">
    <location>
        <begin position="124"/>
        <end position="143"/>
    </location>
</feature>
<dbReference type="EMBL" id="AODF01000020">
    <property type="protein sequence ID" value="EUJ30947.1"/>
    <property type="molecule type" value="Genomic_DNA"/>
</dbReference>
<dbReference type="InterPro" id="IPR049504">
    <property type="entry name" value="O-antigen_lig"/>
</dbReference>
<dbReference type="Pfam" id="PF13425">
    <property type="entry name" value="O-antigen_lig"/>
    <property type="match status" value="1"/>
</dbReference>
<evidence type="ECO:0000313" key="2">
    <source>
        <dbReference type="EMBL" id="EUJ30947.1"/>
    </source>
</evidence>
<organism evidence="2 3">
    <name type="scientific">Listeria floridensis FSL S10-1187</name>
    <dbReference type="NCBI Taxonomy" id="1265817"/>
    <lineage>
        <taxon>Bacteria</taxon>
        <taxon>Bacillati</taxon>
        <taxon>Bacillota</taxon>
        <taxon>Bacilli</taxon>
        <taxon>Bacillales</taxon>
        <taxon>Listeriaceae</taxon>
        <taxon>Listeria</taxon>
    </lineage>
</organism>
<evidence type="ECO:0000313" key="3">
    <source>
        <dbReference type="Proteomes" id="UP000019249"/>
    </source>
</evidence>
<keyword evidence="1" id="KW-1133">Transmembrane helix</keyword>
<reference evidence="2 3" key="1">
    <citation type="journal article" date="2014" name="Int. J. Syst. Evol. Microbiol.">
        <title>Listeria floridensis sp. nov., Listeria aquatica sp. nov., Listeria cornellensis sp. nov., Listeria riparia sp. nov. and Listeria grandensis sp. nov., from agricultural and natural environments.</title>
        <authorList>
            <person name="den Bakker H.C."/>
            <person name="Warchocki S."/>
            <person name="Wright E.M."/>
            <person name="Allred A.F."/>
            <person name="Ahlstrom C."/>
            <person name="Manuel C.S."/>
            <person name="Stasiewicz M.J."/>
            <person name="Burrell A."/>
            <person name="Roof S."/>
            <person name="Strawn L."/>
            <person name="Fortes E.D."/>
            <person name="Nightingale K.K."/>
            <person name="Kephart D."/>
            <person name="Wiedmann M."/>
        </authorList>
    </citation>
    <scope>NUCLEOTIDE SEQUENCE [LARGE SCALE GENOMIC DNA]</scope>
    <source>
        <strain evidence="2 3">FSL S10-1187</strain>
    </source>
</reference>
<name>A0ABN0RE82_9LIST</name>
<feature type="transmembrane region" description="Helical" evidence="1">
    <location>
        <begin position="63"/>
        <end position="85"/>
    </location>
</feature>
<dbReference type="Proteomes" id="UP000019249">
    <property type="component" value="Unassembled WGS sequence"/>
</dbReference>
<keyword evidence="1" id="KW-0812">Transmembrane</keyword>
<keyword evidence="1" id="KW-0472">Membrane</keyword>
<gene>
    <name evidence="2" type="ORF">MFLO_09637</name>
</gene>
<keyword evidence="3" id="KW-1185">Reference proteome</keyword>
<evidence type="ECO:0000256" key="1">
    <source>
        <dbReference type="SAM" id="Phobius"/>
    </source>
</evidence>
<feature type="transmembrane region" description="Helical" evidence="1">
    <location>
        <begin position="163"/>
        <end position="184"/>
    </location>
</feature>
<protein>
    <submittedName>
        <fullName evidence="2">Uncharacterized protein</fullName>
    </submittedName>
</protein>
<sequence length="275" mass="31462">MKTIPVNIRLFIGLSAAFPLVDFINGFLLTSGFQIPVGIAYRFFFFLFLVSMILLGKIEKNSFTFVTFGFIIGNLFLFLFQSILLQNPLSWIIADLSVFVKYFLWALIPYYIYQRKEVFQKLNYEKIFIVISLLFTVLLLIPYGLGVGHQTYDNSDAGYKGFFFANNDTSFAFIVSITFTAQALTKQFQSKWNFRLLLFLMLYAGNFLCLLLVGTKTGILYGAALSIFVLLHLLFRAHYQSLMQKIFCLADEFLFNSVGGASRNFLCTPNGIRNL</sequence>
<feature type="transmembrane region" description="Helical" evidence="1">
    <location>
        <begin position="91"/>
        <end position="112"/>
    </location>
</feature>